<dbReference type="GO" id="GO:0016020">
    <property type="term" value="C:membrane"/>
    <property type="evidence" value="ECO:0007669"/>
    <property type="project" value="UniProtKB-SubCell"/>
</dbReference>
<dbReference type="Gene3D" id="3.40.50.2000">
    <property type="entry name" value="Glycogen Phosphorylase B"/>
    <property type="match status" value="2"/>
</dbReference>
<dbReference type="InterPro" id="IPR050271">
    <property type="entry name" value="UDP-glycosyltransferase"/>
</dbReference>
<feature type="chain" id="PRO_5044525239" description="UDP-glucuronosyltransferase" evidence="5">
    <location>
        <begin position="22"/>
        <end position="494"/>
    </location>
</feature>
<feature type="transmembrane region" description="Helical" evidence="5">
    <location>
        <begin position="468"/>
        <end position="493"/>
    </location>
</feature>
<dbReference type="InterPro" id="IPR002213">
    <property type="entry name" value="UDP_glucos_trans"/>
</dbReference>
<keyword evidence="7" id="KW-1185">Reference proteome</keyword>
<evidence type="ECO:0000313" key="6">
    <source>
        <dbReference type="EMBL" id="KAK7500229.1"/>
    </source>
</evidence>
<dbReference type="PANTHER" id="PTHR48043:SF145">
    <property type="entry name" value="FI06409P-RELATED"/>
    <property type="match status" value="1"/>
</dbReference>
<sequence length="494" mass="56143">MNLLCLPVFGVVALCMQAAQGGGKRVIFWPLPFVSHARYHSNMGRALTKRGHEVWLALPDYLQGRQQIDTSDLLILTYRTHFVMEDETKDCMRNTYFTGTRPDWLRYFSLYRKYCDHVLTDPELFSKLKDELRPDLFVLDTVALTHMLTVLPYRLGVPFALAGTYYDPLAMRVPFSPASTPMQIMKASDHMDFRQRLTQLVLHLAFSLIWDPINYHDAVARYAPEMPYLPLDRLVAGAEVWLVEIDHVMDYPRPSLPNVKLIGATAGKPAGPLPLDLQEFMDDSGELGVVVASFGYSLTEIPEEISRKMLAALLALKPMRAVFKSNLTSPDPDYIKTMTWIPQNNLLGHKNTKVFVTHCGKNGQYEALHHAVPMVGVPIFGDQHYNAERMRVKGFGEVLDIKTVSEQELTSVIKNVAKDARYLERIQKASHIHGMLFGLPMEQAAWWLDHVLQYGGDYMRSSSQEMALYQFLMLDCFAFLLLCLLSCIVSSCLL</sequence>
<proteinExistence type="inferred from homology"/>
<dbReference type="PROSITE" id="PS00375">
    <property type="entry name" value="UDPGT"/>
    <property type="match status" value="1"/>
</dbReference>
<dbReference type="Proteomes" id="UP001519460">
    <property type="component" value="Unassembled WGS sequence"/>
</dbReference>
<evidence type="ECO:0000256" key="5">
    <source>
        <dbReference type="RuleBase" id="RU362059"/>
    </source>
</evidence>
<keyword evidence="3 4" id="KW-0808">Transferase</keyword>
<keyword evidence="2 4" id="KW-0328">Glycosyltransferase</keyword>
<organism evidence="6 7">
    <name type="scientific">Batillaria attramentaria</name>
    <dbReference type="NCBI Taxonomy" id="370345"/>
    <lineage>
        <taxon>Eukaryota</taxon>
        <taxon>Metazoa</taxon>
        <taxon>Spiralia</taxon>
        <taxon>Lophotrochozoa</taxon>
        <taxon>Mollusca</taxon>
        <taxon>Gastropoda</taxon>
        <taxon>Caenogastropoda</taxon>
        <taxon>Sorbeoconcha</taxon>
        <taxon>Cerithioidea</taxon>
        <taxon>Batillariidae</taxon>
        <taxon>Batillaria</taxon>
    </lineage>
</organism>
<dbReference type="InterPro" id="IPR035595">
    <property type="entry name" value="UDP_glycos_trans_CS"/>
</dbReference>
<dbReference type="EC" id="2.4.1.17" evidence="5"/>
<dbReference type="Pfam" id="PF00201">
    <property type="entry name" value="UDPGT"/>
    <property type="match status" value="1"/>
</dbReference>
<gene>
    <name evidence="6" type="ORF">BaRGS_00008452</name>
</gene>
<comment type="caution">
    <text evidence="6">The sequence shown here is derived from an EMBL/GenBank/DDBJ whole genome shotgun (WGS) entry which is preliminary data.</text>
</comment>
<keyword evidence="5" id="KW-0732">Signal</keyword>
<reference evidence="6 7" key="1">
    <citation type="journal article" date="2023" name="Sci. Data">
        <title>Genome assembly of the Korean intertidal mud-creeper Batillaria attramentaria.</title>
        <authorList>
            <person name="Patra A.K."/>
            <person name="Ho P.T."/>
            <person name="Jun S."/>
            <person name="Lee S.J."/>
            <person name="Kim Y."/>
            <person name="Won Y.J."/>
        </authorList>
    </citation>
    <scope>NUCLEOTIDE SEQUENCE [LARGE SCALE GENOMIC DNA]</scope>
    <source>
        <strain evidence="6">Wonlab-2016</strain>
    </source>
</reference>
<evidence type="ECO:0000256" key="2">
    <source>
        <dbReference type="ARBA" id="ARBA00022676"/>
    </source>
</evidence>
<evidence type="ECO:0000256" key="4">
    <source>
        <dbReference type="RuleBase" id="RU003718"/>
    </source>
</evidence>
<feature type="signal peptide" evidence="5">
    <location>
        <begin position="1"/>
        <end position="21"/>
    </location>
</feature>
<dbReference type="GO" id="GO:0015020">
    <property type="term" value="F:glucuronosyltransferase activity"/>
    <property type="evidence" value="ECO:0007669"/>
    <property type="project" value="UniProtKB-EC"/>
</dbReference>
<comment type="catalytic activity">
    <reaction evidence="5">
        <text>glucuronate acceptor + UDP-alpha-D-glucuronate = acceptor beta-D-glucuronoside + UDP + H(+)</text>
        <dbReference type="Rhea" id="RHEA:21032"/>
        <dbReference type="ChEBI" id="CHEBI:15378"/>
        <dbReference type="ChEBI" id="CHEBI:58052"/>
        <dbReference type="ChEBI" id="CHEBI:58223"/>
        <dbReference type="ChEBI" id="CHEBI:132367"/>
        <dbReference type="ChEBI" id="CHEBI:132368"/>
        <dbReference type="EC" id="2.4.1.17"/>
    </reaction>
</comment>
<evidence type="ECO:0000256" key="1">
    <source>
        <dbReference type="ARBA" id="ARBA00009995"/>
    </source>
</evidence>
<dbReference type="AlphaFoldDB" id="A0ABD0LMK0"/>
<evidence type="ECO:0000313" key="7">
    <source>
        <dbReference type="Proteomes" id="UP001519460"/>
    </source>
</evidence>
<protein>
    <recommendedName>
        <fullName evidence="5">UDP-glucuronosyltransferase</fullName>
        <ecNumber evidence="5">2.4.1.17</ecNumber>
    </recommendedName>
</protein>
<dbReference type="PANTHER" id="PTHR48043">
    <property type="entry name" value="EG:EG0003.4 PROTEIN-RELATED"/>
    <property type="match status" value="1"/>
</dbReference>
<comment type="similarity">
    <text evidence="1 4">Belongs to the UDP-glycosyltransferase family.</text>
</comment>
<keyword evidence="5" id="KW-0472">Membrane</keyword>
<dbReference type="EMBL" id="JACVVK020000038">
    <property type="protein sequence ID" value="KAK7500229.1"/>
    <property type="molecule type" value="Genomic_DNA"/>
</dbReference>
<dbReference type="FunFam" id="3.40.50.2000:FF:000021">
    <property type="entry name" value="UDP-glucuronosyltransferase"/>
    <property type="match status" value="1"/>
</dbReference>
<name>A0ABD0LMK0_9CAEN</name>
<comment type="subcellular location">
    <subcellularLocation>
        <location evidence="5">Membrane</location>
        <topology evidence="5">Single-pass membrane protein</topology>
    </subcellularLocation>
</comment>
<dbReference type="CDD" id="cd03784">
    <property type="entry name" value="GT1_Gtf-like"/>
    <property type="match status" value="1"/>
</dbReference>
<keyword evidence="5" id="KW-0812">Transmembrane</keyword>
<accession>A0ABD0LMK0</accession>
<feature type="non-terminal residue" evidence="6">
    <location>
        <position position="494"/>
    </location>
</feature>
<evidence type="ECO:0000256" key="3">
    <source>
        <dbReference type="ARBA" id="ARBA00022679"/>
    </source>
</evidence>
<dbReference type="SUPFAM" id="SSF53756">
    <property type="entry name" value="UDP-Glycosyltransferase/glycogen phosphorylase"/>
    <property type="match status" value="1"/>
</dbReference>
<keyword evidence="5" id="KW-1133">Transmembrane helix</keyword>